<dbReference type="InterPro" id="IPR036961">
    <property type="entry name" value="Kinesin_motor_dom_sf"/>
</dbReference>
<dbReference type="PANTHER" id="PTHR47969">
    <property type="entry name" value="CHROMOSOME-ASSOCIATED KINESIN KIF4A-RELATED"/>
    <property type="match status" value="1"/>
</dbReference>
<dbReference type="GO" id="GO:0005524">
    <property type="term" value="F:ATP binding"/>
    <property type="evidence" value="ECO:0007669"/>
    <property type="project" value="UniProtKB-KW"/>
</dbReference>
<evidence type="ECO:0000256" key="2">
    <source>
        <dbReference type="ARBA" id="ARBA00022490"/>
    </source>
</evidence>
<keyword evidence="7 10" id="KW-0505">Motor protein</keyword>
<dbReference type="SMART" id="SM00129">
    <property type="entry name" value="KISc"/>
    <property type="match status" value="1"/>
</dbReference>
<dbReference type="InterPro" id="IPR001752">
    <property type="entry name" value="Kinesin_motor_dom"/>
</dbReference>
<reference evidence="13" key="1">
    <citation type="submission" date="2017-02" db="UniProtKB">
        <authorList>
            <consortium name="WormBaseParasite"/>
        </authorList>
    </citation>
    <scope>IDENTIFICATION</scope>
</reference>
<dbReference type="PROSITE" id="PS50067">
    <property type="entry name" value="KINESIN_MOTOR_2"/>
    <property type="match status" value="1"/>
</dbReference>
<dbReference type="PROSITE" id="PS00411">
    <property type="entry name" value="KINESIN_MOTOR_1"/>
    <property type="match status" value="1"/>
</dbReference>
<evidence type="ECO:0000256" key="11">
    <source>
        <dbReference type="SAM" id="Coils"/>
    </source>
</evidence>
<dbReference type="GO" id="GO:0007018">
    <property type="term" value="P:microtubule-based movement"/>
    <property type="evidence" value="ECO:0007669"/>
    <property type="project" value="InterPro"/>
</dbReference>
<evidence type="ECO:0000256" key="3">
    <source>
        <dbReference type="ARBA" id="ARBA00022701"/>
    </source>
</evidence>
<comment type="similarity">
    <text evidence="9 10">Belongs to the TRAFAC class myosin-kinesin ATPase superfamily. Kinesin family.</text>
</comment>
<comment type="subcellular location">
    <subcellularLocation>
        <location evidence="1">Cytoplasm</location>
        <location evidence="1">Cytoskeleton</location>
    </subcellularLocation>
</comment>
<evidence type="ECO:0000256" key="9">
    <source>
        <dbReference type="PROSITE-ProRule" id="PRU00283"/>
    </source>
</evidence>
<dbReference type="InterPro" id="IPR027640">
    <property type="entry name" value="Kinesin-like_fam"/>
</dbReference>
<dbReference type="PRINTS" id="PR00380">
    <property type="entry name" value="KINESINHEAVY"/>
</dbReference>
<dbReference type="GO" id="GO:0005874">
    <property type="term" value="C:microtubule"/>
    <property type="evidence" value="ECO:0007669"/>
    <property type="project" value="UniProtKB-KW"/>
</dbReference>
<name>A0A0M3K559_ANISI</name>
<organism evidence="13">
    <name type="scientific">Anisakis simplex</name>
    <name type="common">Herring worm</name>
    <dbReference type="NCBI Taxonomy" id="6269"/>
    <lineage>
        <taxon>Eukaryota</taxon>
        <taxon>Metazoa</taxon>
        <taxon>Ecdysozoa</taxon>
        <taxon>Nematoda</taxon>
        <taxon>Chromadorea</taxon>
        <taxon>Rhabditida</taxon>
        <taxon>Spirurina</taxon>
        <taxon>Ascaridomorpha</taxon>
        <taxon>Ascaridoidea</taxon>
        <taxon>Anisakidae</taxon>
        <taxon>Anisakis</taxon>
        <taxon>Anisakis simplex complex</taxon>
    </lineage>
</organism>
<keyword evidence="6 11" id="KW-0175">Coiled coil</keyword>
<evidence type="ECO:0000256" key="6">
    <source>
        <dbReference type="ARBA" id="ARBA00023054"/>
    </source>
</evidence>
<dbReference type="GO" id="GO:0003777">
    <property type="term" value="F:microtubule motor activity"/>
    <property type="evidence" value="ECO:0007669"/>
    <property type="project" value="InterPro"/>
</dbReference>
<evidence type="ECO:0000256" key="5">
    <source>
        <dbReference type="ARBA" id="ARBA00022840"/>
    </source>
</evidence>
<evidence type="ECO:0000256" key="4">
    <source>
        <dbReference type="ARBA" id="ARBA00022741"/>
    </source>
</evidence>
<sequence length="499" mass="57550">LMNKDSSRSHSIFTVYVEAMLDNGSIRMGKLHLVDLAGSERQAKTGATGDRFKEATKINLSLSALGNVISALVDGKSKHIPYRDSKLTRLLQVGTLRFTKRFLPFIAALNQYANRAKNIKNKPKINEDPKDALLREYQEEIQRLKAMIQPGTPTESGDSQTLKMEHERLKEEYQKALNELRNQYQNEQKSKAKLQEEYVLLKKQYEQAVEALENDNNLDKDELQKRLQLLEKQFVGGEQANNEVLKKERQQKMRDAEKKMQRLAAALNVHSDDPLLHVYNSTQEKLEAVTALFDKQKRKVKSLESEIEDLHGEFELDRLDYLETIRKQDQQIKLLQQILDKIHPIVKRDCNYHNLDRVKKDAAWNEDQGKWILPELFFTKTTLPSATPVIAVNADDSHGCRFDVNDEVPKLKQRLAKSEEENIANTYFKQFNANNLVNKYKADRHRLIDNRNGLSASNKSTLDGLFSGVVYTDDIYDNSLTQFRKPQRLQALASRSTYT</sequence>
<evidence type="ECO:0000259" key="12">
    <source>
        <dbReference type="PROSITE" id="PS50067"/>
    </source>
</evidence>
<evidence type="ECO:0000256" key="1">
    <source>
        <dbReference type="ARBA" id="ARBA00004245"/>
    </source>
</evidence>
<comment type="caution">
    <text evidence="9">Lacks conserved residue(s) required for the propagation of feature annotation.</text>
</comment>
<proteinExistence type="inferred from homology"/>
<keyword evidence="8" id="KW-0206">Cytoskeleton</keyword>
<evidence type="ECO:0000313" key="13">
    <source>
        <dbReference type="WBParaSite" id="ASIM_0001610001-mRNA-1"/>
    </source>
</evidence>
<feature type="coiled-coil region" evidence="11">
    <location>
        <begin position="159"/>
        <end position="313"/>
    </location>
</feature>
<dbReference type="PANTHER" id="PTHR47969:SF21">
    <property type="entry name" value="KINESIN-LIKE PROTEIN"/>
    <property type="match status" value="1"/>
</dbReference>
<dbReference type="Gene3D" id="3.40.850.10">
    <property type="entry name" value="Kinesin motor domain"/>
    <property type="match status" value="1"/>
</dbReference>
<accession>A0A0M3K559</accession>
<keyword evidence="5 10" id="KW-0067">ATP-binding</keyword>
<dbReference type="InterPro" id="IPR027417">
    <property type="entry name" value="P-loop_NTPase"/>
</dbReference>
<dbReference type="GO" id="GO:0008017">
    <property type="term" value="F:microtubule binding"/>
    <property type="evidence" value="ECO:0007669"/>
    <property type="project" value="InterPro"/>
</dbReference>
<feature type="domain" description="Kinesin motor" evidence="12">
    <location>
        <begin position="1"/>
        <end position="92"/>
    </location>
</feature>
<keyword evidence="3 10" id="KW-0493">Microtubule</keyword>
<dbReference type="WBParaSite" id="ASIM_0001610001-mRNA-1">
    <property type="protein sequence ID" value="ASIM_0001610001-mRNA-1"/>
    <property type="gene ID" value="ASIM_0001610001"/>
</dbReference>
<evidence type="ECO:0000256" key="7">
    <source>
        <dbReference type="ARBA" id="ARBA00023175"/>
    </source>
</evidence>
<dbReference type="Pfam" id="PF00225">
    <property type="entry name" value="Kinesin"/>
    <property type="match status" value="1"/>
</dbReference>
<evidence type="ECO:0000256" key="10">
    <source>
        <dbReference type="RuleBase" id="RU000394"/>
    </source>
</evidence>
<dbReference type="InterPro" id="IPR019821">
    <property type="entry name" value="Kinesin_motor_CS"/>
</dbReference>
<dbReference type="AlphaFoldDB" id="A0A0M3K559"/>
<evidence type="ECO:0000256" key="8">
    <source>
        <dbReference type="ARBA" id="ARBA00023212"/>
    </source>
</evidence>
<protein>
    <recommendedName>
        <fullName evidence="10">Kinesin-like protein</fullName>
    </recommendedName>
</protein>
<keyword evidence="2" id="KW-0963">Cytoplasm</keyword>
<keyword evidence="4 10" id="KW-0547">Nucleotide-binding</keyword>
<dbReference type="SUPFAM" id="SSF52540">
    <property type="entry name" value="P-loop containing nucleoside triphosphate hydrolases"/>
    <property type="match status" value="1"/>
</dbReference>